<dbReference type="KEGG" id="lpar:FAM21731_01221"/>
<sequence length="30" mass="3138">MTAEFTDPGATKHQSTKGSPVVITLAQLHA</sequence>
<dbReference type="AlphaFoldDB" id="A0A1X1FEW4"/>
<name>A0A1X1FEW4_9LACO</name>
<gene>
    <name evidence="2" type="ORF">FAM23169_01172</name>
</gene>
<evidence type="ECO:0000256" key="1">
    <source>
        <dbReference type="SAM" id="MobiDB-lite"/>
    </source>
</evidence>
<comment type="caution">
    <text evidence="2">The sequence shown here is derived from an EMBL/GenBank/DDBJ whole genome shotgun (WGS) entry which is preliminary data.</text>
</comment>
<reference evidence="2 3" key="1">
    <citation type="journal article" date="2017" name="Front. Microbiol.">
        <title>The Histidine Decarboxylase Gene Cluster of Lactobacillus parabuchneri Was Gained by Horizontal Gene Transfer and Is Mobile within the Species.</title>
        <authorList>
            <person name="Wuthrich D."/>
            <person name="Berthoud H."/>
            <person name="Wechsler D."/>
            <person name="Eugster E."/>
            <person name="Irmler S."/>
            <person name="Bruggmann R."/>
        </authorList>
    </citation>
    <scope>NUCLEOTIDE SEQUENCE [LARGE SCALE GENOMIC DNA]</scope>
    <source>
        <strain evidence="2 3">FAM23169</strain>
    </source>
</reference>
<feature type="region of interest" description="Disordered" evidence="1">
    <location>
        <begin position="1"/>
        <end position="23"/>
    </location>
</feature>
<dbReference type="EMBL" id="MSBD01000026">
    <property type="protein sequence ID" value="ORN29780.1"/>
    <property type="molecule type" value="Genomic_DNA"/>
</dbReference>
<accession>A0A1X1FEW4</accession>
<keyword evidence="3" id="KW-1185">Reference proteome</keyword>
<evidence type="ECO:0000313" key="2">
    <source>
        <dbReference type="EMBL" id="ORN29780.1"/>
    </source>
</evidence>
<organism evidence="2 3">
    <name type="scientific">Lentilactobacillus parabuchneri</name>
    <dbReference type="NCBI Taxonomy" id="152331"/>
    <lineage>
        <taxon>Bacteria</taxon>
        <taxon>Bacillati</taxon>
        <taxon>Bacillota</taxon>
        <taxon>Bacilli</taxon>
        <taxon>Lactobacillales</taxon>
        <taxon>Lactobacillaceae</taxon>
        <taxon>Lentilactobacillus</taxon>
    </lineage>
</organism>
<protein>
    <submittedName>
        <fullName evidence="2">Uncharacterized protein</fullName>
    </submittedName>
</protein>
<dbReference type="Proteomes" id="UP000193009">
    <property type="component" value="Unassembled WGS sequence"/>
</dbReference>
<proteinExistence type="predicted"/>
<evidence type="ECO:0000313" key="3">
    <source>
        <dbReference type="Proteomes" id="UP000193009"/>
    </source>
</evidence>